<evidence type="ECO:0000313" key="1">
    <source>
        <dbReference type="EMBL" id="CAI2196130.1"/>
    </source>
</evidence>
<feature type="non-terminal residue" evidence="1">
    <location>
        <position position="132"/>
    </location>
</feature>
<protein>
    <submittedName>
        <fullName evidence="1">14816_t:CDS:1</fullName>
    </submittedName>
</protein>
<keyword evidence="2" id="KW-1185">Reference proteome</keyword>
<name>A0A9W4T814_9GLOM</name>
<sequence length="132" mass="13752">MNAAIKAYNFAIAMPAKLLSGKNINIEIKEINPDMSLEEIQKSGAGTFGLGVIDAAVKFVRRVGLPALQGISAFGYGGPQLASMLSLPLATLEGAIDHTKDLMLGNALGNLAAEIGDIKDGQSKLNSKINAQ</sequence>
<dbReference type="OrthoDB" id="2443436at2759"/>
<dbReference type="Proteomes" id="UP001153678">
    <property type="component" value="Unassembled WGS sequence"/>
</dbReference>
<gene>
    <name evidence="1" type="ORF">FWILDA_LOCUS17424</name>
</gene>
<organism evidence="1 2">
    <name type="scientific">Funneliformis geosporum</name>
    <dbReference type="NCBI Taxonomy" id="1117311"/>
    <lineage>
        <taxon>Eukaryota</taxon>
        <taxon>Fungi</taxon>
        <taxon>Fungi incertae sedis</taxon>
        <taxon>Mucoromycota</taxon>
        <taxon>Glomeromycotina</taxon>
        <taxon>Glomeromycetes</taxon>
        <taxon>Glomerales</taxon>
        <taxon>Glomeraceae</taxon>
        <taxon>Funneliformis</taxon>
    </lineage>
</organism>
<comment type="caution">
    <text evidence="1">The sequence shown here is derived from an EMBL/GenBank/DDBJ whole genome shotgun (WGS) entry which is preliminary data.</text>
</comment>
<proteinExistence type="predicted"/>
<evidence type="ECO:0000313" key="2">
    <source>
        <dbReference type="Proteomes" id="UP001153678"/>
    </source>
</evidence>
<reference evidence="1" key="1">
    <citation type="submission" date="2022-08" db="EMBL/GenBank/DDBJ databases">
        <authorList>
            <person name="Kallberg Y."/>
            <person name="Tangrot J."/>
            <person name="Rosling A."/>
        </authorList>
    </citation>
    <scope>NUCLEOTIDE SEQUENCE</scope>
    <source>
        <strain evidence="1">Wild A</strain>
    </source>
</reference>
<dbReference type="AlphaFoldDB" id="A0A9W4T814"/>
<dbReference type="EMBL" id="CAMKVN010013703">
    <property type="protein sequence ID" value="CAI2196130.1"/>
    <property type="molecule type" value="Genomic_DNA"/>
</dbReference>
<accession>A0A9W4T814</accession>